<dbReference type="Proteomes" id="UP000078561">
    <property type="component" value="Unassembled WGS sequence"/>
</dbReference>
<evidence type="ECO:0000313" key="4">
    <source>
        <dbReference type="Proteomes" id="UP000078561"/>
    </source>
</evidence>
<keyword evidence="2" id="KW-0812">Transmembrane</keyword>
<dbReference type="InParanoid" id="A0A168RH97"/>
<proteinExistence type="predicted"/>
<feature type="transmembrane region" description="Helical" evidence="2">
    <location>
        <begin position="27"/>
        <end position="48"/>
    </location>
</feature>
<evidence type="ECO:0000256" key="2">
    <source>
        <dbReference type="SAM" id="Phobius"/>
    </source>
</evidence>
<protein>
    <submittedName>
        <fullName evidence="3">Uncharacterized protein</fullName>
    </submittedName>
</protein>
<dbReference type="AlphaFoldDB" id="A0A168RH97"/>
<keyword evidence="2" id="KW-1133">Transmembrane helix</keyword>
<organism evidence="3">
    <name type="scientific">Absidia glauca</name>
    <name type="common">Pin mould</name>
    <dbReference type="NCBI Taxonomy" id="4829"/>
    <lineage>
        <taxon>Eukaryota</taxon>
        <taxon>Fungi</taxon>
        <taxon>Fungi incertae sedis</taxon>
        <taxon>Mucoromycota</taxon>
        <taxon>Mucoromycotina</taxon>
        <taxon>Mucoromycetes</taxon>
        <taxon>Mucorales</taxon>
        <taxon>Cunninghamellaceae</taxon>
        <taxon>Absidia</taxon>
    </lineage>
</organism>
<feature type="region of interest" description="Disordered" evidence="1">
    <location>
        <begin position="1"/>
        <end position="20"/>
    </location>
</feature>
<gene>
    <name evidence="3" type="primary">ABSGL_12575.1 scaffold 12955</name>
</gene>
<dbReference type="EMBL" id="LT554635">
    <property type="protein sequence ID" value="SAM06926.1"/>
    <property type="molecule type" value="Genomic_DNA"/>
</dbReference>
<sequence length="130" mass="14200">MAKHHEKSTDTSTYDPSTGGTVPTSTGGAVIISLVVLLAVCLCICLQFRRLRSCLGRHAPWFLPSILHPVQQNKDELVETGLYEKYSDPSFDRNANVNCHHLSQPSLHSISSTSLVVVKPLPPLPTLPKS</sequence>
<evidence type="ECO:0000313" key="3">
    <source>
        <dbReference type="EMBL" id="SAM06926.1"/>
    </source>
</evidence>
<accession>A0A168RH97</accession>
<keyword evidence="2" id="KW-0472">Membrane</keyword>
<evidence type="ECO:0000256" key="1">
    <source>
        <dbReference type="SAM" id="MobiDB-lite"/>
    </source>
</evidence>
<reference evidence="3" key="1">
    <citation type="submission" date="2016-04" db="EMBL/GenBank/DDBJ databases">
        <authorList>
            <person name="Evans L.H."/>
            <person name="Alamgir A."/>
            <person name="Owens N."/>
            <person name="Weber N.D."/>
            <person name="Virtaneva K."/>
            <person name="Barbian K."/>
            <person name="Babar A."/>
            <person name="Rosenke K."/>
        </authorList>
    </citation>
    <scope>NUCLEOTIDE SEQUENCE [LARGE SCALE GENOMIC DNA]</scope>
    <source>
        <strain evidence="3">CBS 101.48</strain>
    </source>
</reference>
<name>A0A168RH97_ABSGL</name>
<keyword evidence="4" id="KW-1185">Reference proteome</keyword>